<accession>A0ABQ5H466</accession>
<sequence>MELMNMTQLCDIDPMIDDLKVLARSISLWKSRPAGSLSDNSTATIAVYASSSRGVSDQDWMLGNVVQKMANKNRLDVSDQIISSKKKYHVEENKNFGLIANDKSHDQLMISGLQTSV</sequence>
<dbReference type="EMBL" id="BQNB010019143">
    <property type="protein sequence ID" value="GJT82170.1"/>
    <property type="molecule type" value="Genomic_DNA"/>
</dbReference>
<comment type="caution">
    <text evidence="1">The sequence shown here is derived from an EMBL/GenBank/DDBJ whole genome shotgun (WGS) entry which is preliminary data.</text>
</comment>
<evidence type="ECO:0000313" key="1">
    <source>
        <dbReference type="EMBL" id="GJT82170.1"/>
    </source>
</evidence>
<reference evidence="1" key="1">
    <citation type="journal article" date="2022" name="Int. J. Mol. Sci.">
        <title>Draft Genome of Tanacetum Coccineum: Genomic Comparison of Closely Related Tanacetum-Family Plants.</title>
        <authorList>
            <person name="Yamashiro T."/>
            <person name="Shiraishi A."/>
            <person name="Nakayama K."/>
            <person name="Satake H."/>
        </authorList>
    </citation>
    <scope>NUCLEOTIDE SEQUENCE</scope>
</reference>
<dbReference type="Proteomes" id="UP001151760">
    <property type="component" value="Unassembled WGS sequence"/>
</dbReference>
<protein>
    <submittedName>
        <fullName evidence="1">Uncharacterized protein</fullName>
    </submittedName>
</protein>
<name>A0ABQ5H466_9ASTR</name>
<proteinExistence type="predicted"/>
<reference evidence="1" key="2">
    <citation type="submission" date="2022-01" db="EMBL/GenBank/DDBJ databases">
        <authorList>
            <person name="Yamashiro T."/>
            <person name="Shiraishi A."/>
            <person name="Satake H."/>
            <person name="Nakayama K."/>
        </authorList>
    </citation>
    <scope>NUCLEOTIDE SEQUENCE</scope>
</reference>
<organism evidence="1 2">
    <name type="scientific">Tanacetum coccineum</name>
    <dbReference type="NCBI Taxonomy" id="301880"/>
    <lineage>
        <taxon>Eukaryota</taxon>
        <taxon>Viridiplantae</taxon>
        <taxon>Streptophyta</taxon>
        <taxon>Embryophyta</taxon>
        <taxon>Tracheophyta</taxon>
        <taxon>Spermatophyta</taxon>
        <taxon>Magnoliopsida</taxon>
        <taxon>eudicotyledons</taxon>
        <taxon>Gunneridae</taxon>
        <taxon>Pentapetalae</taxon>
        <taxon>asterids</taxon>
        <taxon>campanulids</taxon>
        <taxon>Asterales</taxon>
        <taxon>Asteraceae</taxon>
        <taxon>Asteroideae</taxon>
        <taxon>Anthemideae</taxon>
        <taxon>Anthemidinae</taxon>
        <taxon>Tanacetum</taxon>
    </lineage>
</organism>
<evidence type="ECO:0000313" key="2">
    <source>
        <dbReference type="Proteomes" id="UP001151760"/>
    </source>
</evidence>
<gene>
    <name evidence="1" type="ORF">Tco_1056512</name>
</gene>
<keyword evidence="2" id="KW-1185">Reference proteome</keyword>